<sequence length="227" mass="26076">MDHNPYSQSHSEIKPDGKKSHTKHQDVRQRKARNAYERALLKLPPGITVPESWFPTDEEMNESFLAQGYSKEELPRIRKLYHERINKRFKDAKRDTVNVIGLKPSKGDQIYAVEIPGSPLSIRLWNGGLLGQGIYSLDFINTETREPVNPPRDYELYPCARVGEPPYMPLISWERAMKIPDEKIEPGAERFSIPHGVNCCLKRHGMDDFWFEVPRSTIGVQMTATTA</sequence>
<protein>
    <submittedName>
        <fullName evidence="2">Uncharacterized protein</fullName>
    </submittedName>
</protein>
<accession>A0A4S8MH60</accession>
<reference evidence="2 3" key="1">
    <citation type="journal article" date="2019" name="Nat. Ecol. Evol.">
        <title>Megaphylogeny resolves global patterns of mushroom evolution.</title>
        <authorList>
            <person name="Varga T."/>
            <person name="Krizsan K."/>
            <person name="Foldi C."/>
            <person name="Dima B."/>
            <person name="Sanchez-Garcia M."/>
            <person name="Sanchez-Ramirez S."/>
            <person name="Szollosi G.J."/>
            <person name="Szarkandi J.G."/>
            <person name="Papp V."/>
            <person name="Albert L."/>
            <person name="Andreopoulos W."/>
            <person name="Angelini C."/>
            <person name="Antonin V."/>
            <person name="Barry K.W."/>
            <person name="Bougher N.L."/>
            <person name="Buchanan P."/>
            <person name="Buyck B."/>
            <person name="Bense V."/>
            <person name="Catcheside P."/>
            <person name="Chovatia M."/>
            <person name="Cooper J."/>
            <person name="Damon W."/>
            <person name="Desjardin D."/>
            <person name="Finy P."/>
            <person name="Geml J."/>
            <person name="Haridas S."/>
            <person name="Hughes K."/>
            <person name="Justo A."/>
            <person name="Karasinski D."/>
            <person name="Kautmanova I."/>
            <person name="Kiss B."/>
            <person name="Kocsube S."/>
            <person name="Kotiranta H."/>
            <person name="LaButti K.M."/>
            <person name="Lechner B.E."/>
            <person name="Liimatainen K."/>
            <person name="Lipzen A."/>
            <person name="Lukacs Z."/>
            <person name="Mihaltcheva S."/>
            <person name="Morgado L.N."/>
            <person name="Niskanen T."/>
            <person name="Noordeloos M.E."/>
            <person name="Ohm R.A."/>
            <person name="Ortiz-Santana B."/>
            <person name="Ovrebo C."/>
            <person name="Racz N."/>
            <person name="Riley R."/>
            <person name="Savchenko A."/>
            <person name="Shiryaev A."/>
            <person name="Soop K."/>
            <person name="Spirin V."/>
            <person name="Szebenyi C."/>
            <person name="Tomsovsky M."/>
            <person name="Tulloss R.E."/>
            <person name="Uehling J."/>
            <person name="Grigoriev I.V."/>
            <person name="Vagvolgyi C."/>
            <person name="Papp T."/>
            <person name="Martin F.M."/>
            <person name="Miettinen O."/>
            <person name="Hibbett D.S."/>
            <person name="Nagy L.G."/>
        </authorList>
    </citation>
    <scope>NUCLEOTIDE SEQUENCE [LARGE SCALE GENOMIC DNA]</scope>
    <source>
        <strain evidence="2 3">CBS 962.96</strain>
    </source>
</reference>
<dbReference type="Proteomes" id="UP000297245">
    <property type="component" value="Unassembled WGS sequence"/>
</dbReference>
<proteinExistence type="predicted"/>
<feature type="compositionally biased region" description="Polar residues" evidence="1">
    <location>
        <begin position="1"/>
        <end position="10"/>
    </location>
</feature>
<dbReference type="OrthoDB" id="2953081at2759"/>
<organism evidence="2 3">
    <name type="scientific">Dendrothele bispora (strain CBS 962.96)</name>
    <dbReference type="NCBI Taxonomy" id="1314807"/>
    <lineage>
        <taxon>Eukaryota</taxon>
        <taxon>Fungi</taxon>
        <taxon>Dikarya</taxon>
        <taxon>Basidiomycota</taxon>
        <taxon>Agaricomycotina</taxon>
        <taxon>Agaricomycetes</taxon>
        <taxon>Agaricomycetidae</taxon>
        <taxon>Agaricales</taxon>
        <taxon>Agaricales incertae sedis</taxon>
        <taxon>Dendrothele</taxon>
    </lineage>
</organism>
<gene>
    <name evidence="2" type="ORF">K435DRAFT_717815</name>
</gene>
<keyword evidence="3" id="KW-1185">Reference proteome</keyword>
<feature type="region of interest" description="Disordered" evidence="1">
    <location>
        <begin position="1"/>
        <end position="31"/>
    </location>
</feature>
<dbReference type="EMBL" id="ML179083">
    <property type="protein sequence ID" value="THV01901.1"/>
    <property type="molecule type" value="Genomic_DNA"/>
</dbReference>
<evidence type="ECO:0000313" key="3">
    <source>
        <dbReference type="Proteomes" id="UP000297245"/>
    </source>
</evidence>
<dbReference type="AlphaFoldDB" id="A0A4S8MH60"/>
<feature type="compositionally biased region" description="Basic and acidic residues" evidence="1">
    <location>
        <begin position="11"/>
        <end position="31"/>
    </location>
</feature>
<evidence type="ECO:0000313" key="2">
    <source>
        <dbReference type="EMBL" id="THV01901.1"/>
    </source>
</evidence>
<evidence type="ECO:0000256" key="1">
    <source>
        <dbReference type="SAM" id="MobiDB-lite"/>
    </source>
</evidence>
<name>A0A4S8MH60_DENBC</name>